<dbReference type="PANTHER" id="PTHR39569">
    <property type="entry name" value="INORGANIC TRIPHOSPHATASE"/>
    <property type="match status" value="1"/>
</dbReference>
<keyword evidence="4" id="KW-1185">Reference proteome</keyword>
<dbReference type="SMART" id="SM01118">
    <property type="entry name" value="CYTH"/>
    <property type="match status" value="1"/>
</dbReference>
<evidence type="ECO:0000259" key="1">
    <source>
        <dbReference type="PROSITE" id="PS51707"/>
    </source>
</evidence>
<organism evidence="3 4">
    <name type="scientific">Celerinatantimonas yamalensis</name>
    <dbReference type="NCBI Taxonomy" id="559956"/>
    <lineage>
        <taxon>Bacteria</taxon>
        <taxon>Pseudomonadati</taxon>
        <taxon>Pseudomonadota</taxon>
        <taxon>Gammaproteobacteria</taxon>
        <taxon>Celerinatantimonadaceae</taxon>
        <taxon>Celerinatantimonas</taxon>
    </lineage>
</organism>
<feature type="domain" description="CYTH" evidence="1">
    <location>
        <begin position="2"/>
        <end position="203"/>
    </location>
</feature>
<dbReference type="PANTHER" id="PTHR39569:SF1">
    <property type="entry name" value="INORGANIC TRIPHOSPHATASE"/>
    <property type="match status" value="1"/>
</dbReference>
<dbReference type="InterPro" id="IPR033469">
    <property type="entry name" value="CYTH-like_dom_sf"/>
</dbReference>
<evidence type="ECO:0000259" key="2">
    <source>
        <dbReference type="PROSITE" id="PS51708"/>
    </source>
</evidence>
<reference evidence="3 4" key="1">
    <citation type="journal article" date="2013" name="Int. J. Syst. Evol. Microbiol.">
        <title>Celerinatantimonas yamalensis sp. nov., a cold-adapted diazotrophic bacterium from a cold permafrost brine.</title>
        <authorList>
            <person name="Shcherbakova V."/>
            <person name="Chuvilskaya N."/>
            <person name="Rivkina E."/>
            <person name="Demidov N."/>
            <person name="Uchaeva V."/>
            <person name="Suetin S."/>
            <person name="Suzina N."/>
            <person name="Gilichinsky D."/>
        </authorList>
    </citation>
    <scope>NUCLEOTIDE SEQUENCE [LARGE SCALE GENOMIC DNA]</scope>
    <source>
        <strain evidence="3 4">C7</strain>
    </source>
</reference>
<dbReference type="Pfam" id="PF01928">
    <property type="entry name" value="CYTH"/>
    <property type="match status" value="1"/>
</dbReference>
<dbReference type="InterPro" id="IPR039013">
    <property type="entry name" value="YgiF"/>
</dbReference>
<accession>A0ABW9GAA2</accession>
<proteinExistence type="predicted"/>
<dbReference type="PROSITE" id="PS51707">
    <property type="entry name" value="CYTH"/>
    <property type="match status" value="1"/>
</dbReference>
<evidence type="ECO:0000313" key="4">
    <source>
        <dbReference type="Proteomes" id="UP001629953"/>
    </source>
</evidence>
<dbReference type="Gene3D" id="2.40.320.10">
    <property type="entry name" value="Hypothetical Protein Pfu-838710-001"/>
    <property type="match status" value="1"/>
</dbReference>
<name>A0ABW9GAA2_9GAMM</name>
<gene>
    <name evidence="3" type="ORF">ABUE30_15935</name>
</gene>
<dbReference type="InterPro" id="IPR023577">
    <property type="entry name" value="CYTH_domain"/>
</dbReference>
<dbReference type="CDD" id="cd07756">
    <property type="entry name" value="CYTH-like_Pase_CHAD"/>
    <property type="match status" value="1"/>
</dbReference>
<dbReference type="Proteomes" id="UP001629953">
    <property type="component" value="Unassembled WGS sequence"/>
</dbReference>
<protein>
    <submittedName>
        <fullName evidence="3">CYTH domain-containing protein</fullName>
    </submittedName>
</protein>
<sequence length="498" mass="58199">MNSEIELKFYTPDDCLAKLHRILDEFSILQHEVRHLRSVYFDTNDRQLRRWRMGLRIRSGDEKNVQTLKTAGRTVGGLNERPEYNQVIDGQRPQLSRFEQLDWPADVSLDTLEQALLPIFVTDFERTTWLVDLDNETLIEVALDRGELEADERREPIHELELELIKGDVGQLFYLAQQLAQLDGLLLASTSKAKRGYALADGLPNEQPARLGFVPLTPQNSLLDAFNHSIEYALAHWQRHQQIFIESSQLRALFEIKQAARLMHQILNLYQEVLNFDCPWHSELLWLVRQFDWLDEATHIRSLLDEQGKFIRKLSNRRVVRKKLDQRLALLPDAEQMMQFIGSARYNALILNMALWIYQGGTIQPKQPQELVDFASRTLEQSWQDLRQSEFALASIDLAQYTRMAGRLRRNLMVGNCLGALFDPKARDEFRLLWLDLLGGIEDLRLLEPIAELARNLSEHEEDVKKVRKWLKRKQASITDAMEFTRTEALARDDYWHF</sequence>
<dbReference type="InterPro" id="IPR007899">
    <property type="entry name" value="CHAD_dom"/>
</dbReference>
<dbReference type="EMBL" id="JBEQCT010000009">
    <property type="protein sequence ID" value="MFM2486523.1"/>
    <property type="molecule type" value="Genomic_DNA"/>
</dbReference>
<comment type="caution">
    <text evidence="3">The sequence shown here is derived from an EMBL/GenBank/DDBJ whole genome shotgun (WGS) entry which is preliminary data.</text>
</comment>
<evidence type="ECO:0000313" key="3">
    <source>
        <dbReference type="EMBL" id="MFM2486523.1"/>
    </source>
</evidence>
<feature type="domain" description="CHAD" evidence="2">
    <location>
        <begin position="219"/>
        <end position="476"/>
    </location>
</feature>
<dbReference type="SUPFAM" id="SSF55154">
    <property type="entry name" value="CYTH-like phosphatases"/>
    <property type="match status" value="1"/>
</dbReference>
<dbReference type="RefSeq" id="WP_408624827.1">
    <property type="nucleotide sequence ID" value="NZ_JBEQCT010000009.1"/>
</dbReference>
<dbReference type="PROSITE" id="PS51708">
    <property type="entry name" value="CHAD"/>
    <property type="match status" value="1"/>
</dbReference>